<sequence>MMSGNGRSQVRYHRFSIHLLITRVYAPGCTEGLRVDIENITVTLLRRKQDLYRQHDVGDLTGCCTWAQECPQLEVALPQKPTQQAVHAYSGVAALECHDPELQQDIEESNDNDYTSPESEEEDL</sequence>
<evidence type="ECO:0000313" key="3">
    <source>
        <dbReference type="Proteomes" id="UP001331515"/>
    </source>
</evidence>
<reference evidence="2 3" key="1">
    <citation type="journal article" date="2023" name="Mol. Biol. Evol.">
        <title>Genomics of Secondarily Temperate Adaptation in the Only Non-Antarctic Icefish.</title>
        <authorList>
            <person name="Rivera-Colon A.G."/>
            <person name="Rayamajhi N."/>
            <person name="Minhas B.F."/>
            <person name="Madrigal G."/>
            <person name="Bilyk K.T."/>
            <person name="Yoon V."/>
            <person name="Hune M."/>
            <person name="Gregory S."/>
            <person name="Cheng C.H.C."/>
            <person name="Catchen J.M."/>
        </authorList>
    </citation>
    <scope>NUCLEOTIDE SEQUENCE [LARGE SCALE GENOMIC DNA]</scope>
    <source>
        <tissue evidence="2">White muscle</tissue>
    </source>
</reference>
<accession>A0AAN8HP11</accession>
<proteinExistence type="predicted"/>
<name>A0AAN8HP11_CHAGU</name>
<dbReference type="EMBL" id="JAURVH010001521">
    <property type="protein sequence ID" value="KAK5923136.1"/>
    <property type="molecule type" value="Genomic_DNA"/>
</dbReference>
<feature type="region of interest" description="Disordered" evidence="1">
    <location>
        <begin position="100"/>
        <end position="124"/>
    </location>
</feature>
<feature type="compositionally biased region" description="Acidic residues" evidence="1">
    <location>
        <begin position="102"/>
        <end position="111"/>
    </location>
</feature>
<evidence type="ECO:0000313" key="2">
    <source>
        <dbReference type="EMBL" id="KAK5923136.1"/>
    </source>
</evidence>
<evidence type="ECO:0000256" key="1">
    <source>
        <dbReference type="SAM" id="MobiDB-lite"/>
    </source>
</evidence>
<keyword evidence="3" id="KW-1185">Reference proteome</keyword>
<dbReference type="AlphaFoldDB" id="A0AAN8HP11"/>
<organism evidence="2 3">
    <name type="scientific">Champsocephalus gunnari</name>
    <name type="common">Mackerel icefish</name>
    <dbReference type="NCBI Taxonomy" id="52237"/>
    <lineage>
        <taxon>Eukaryota</taxon>
        <taxon>Metazoa</taxon>
        <taxon>Chordata</taxon>
        <taxon>Craniata</taxon>
        <taxon>Vertebrata</taxon>
        <taxon>Euteleostomi</taxon>
        <taxon>Actinopterygii</taxon>
        <taxon>Neopterygii</taxon>
        <taxon>Teleostei</taxon>
        <taxon>Neoteleostei</taxon>
        <taxon>Acanthomorphata</taxon>
        <taxon>Eupercaria</taxon>
        <taxon>Perciformes</taxon>
        <taxon>Notothenioidei</taxon>
        <taxon>Channichthyidae</taxon>
        <taxon>Champsocephalus</taxon>
    </lineage>
</organism>
<gene>
    <name evidence="2" type="ORF">CgunFtcFv8_000133</name>
</gene>
<comment type="caution">
    <text evidence="2">The sequence shown here is derived from an EMBL/GenBank/DDBJ whole genome shotgun (WGS) entry which is preliminary data.</text>
</comment>
<protein>
    <submittedName>
        <fullName evidence="2">Uncharacterized protein</fullName>
    </submittedName>
</protein>
<dbReference type="Proteomes" id="UP001331515">
    <property type="component" value="Unassembled WGS sequence"/>
</dbReference>